<dbReference type="SUPFAM" id="SSF56300">
    <property type="entry name" value="Metallo-dependent phosphatases"/>
    <property type="match status" value="1"/>
</dbReference>
<feature type="domain" description="Calcineurin-like phosphoesterase" evidence="3">
    <location>
        <begin position="49"/>
        <end position="230"/>
    </location>
</feature>
<keyword evidence="2" id="KW-0378">Hydrolase</keyword>
<dbReference type="RefSeq" id="WP_262400280.1">
    <property type="nucleotide sequence ID" value="NZ_JACRTB010000015.1"/>
</dbReference>
<dbReference type="EMBL" id="JACRTB010000015">
    <property type="protein sequence ID" value="MBC8576779.1"/>
    <property type="molecule type" value="Genomic_DNA"/>
</dbReference>
<dbReference type="Pfam" id="PF00149">
    <property type="entry name" value="Metallophos"/>
    <property type="match status" value="1"/>
</dbReference>
<proteinExistence type="predicted"/>
<dbReference type="InterPro" id="IPR004843">
    <property type="entry name" value="Calcineurin-like_PHP"/>
</dbReference>
<dbReference type="InterPro" id="IPR029052">
    <property type="entry name" value="Metallo-depent_PP-like"/>
</dbReference>
<evidence type="ECO:0000313" key="4">
    <source>
        <dbReference type="EMBL" id="MBC8576779.1"/>
    </source>
</evidence>
<evidence type="ECO:0000313" key="5">
    <source>
        <dbReference type="Proteomes" id="UP000658131"/>
    </source>
</evidence>
<evidence type="ECO:0000259" key="3">
    <source>
        <dbReference type="Pfam" id="PF00149"/>
    </source>
</evidence>
<keyword evidence="5" id="KW-1185">Reference proteome</keyword>
<organism evidence="4 5">
    <name type="scientific">Yanshouia hominis</name>
    <dbReference type="NCBI Taxonomy" id="2763673"/>
    <lineage>
        <taxon>Bacteria</taxon>
        <taxon>Bacillati</taxon>
        <taxon>Bacillota</taxon>
        <taxon>Clostridia</taxon>
        <taxon>Eubacteriales</taxon>
        <taxon>Oscillospiraceae</taxon>
        <taxon>Yanshouia</taxon>
    </lineage>
</organism>
<dbReference type="InterPro" id="IPR051158">
    <property type="entry name" value="Metallophosphoesterase_sf"/>
</dbReference>
<keyword evidence="1" id="KW-0479">Metal-binding</keyword>
<dbReference type="Proteomes" id="UP000658131">
    <property type="component" value="Unassembled WGS sequence"/>
</dbReference>
<protein>
    <submittedName>
        <fullName evidence="4">Metallophosphoesterase</fullName>
    </submittedName>
</protein>
<evidence type="ECO:0000256" key="2">
    <source>
        <dbReference type="ARBA" id="ARBA00022801"/>
    </source>
</evidence>
<dbReference type="Gene3D" id="3.60.21.10">
    <property type="match status" value="1"/>
</dbReference>
<sequence>MNKTLTAAAGGAAALGLAAFAAREYRRNRSFGCTCYHLTVGPLPLPEPIRLLQVADLHGRMFGKGGRDLADMARVISPDLIVMTGDTVSADCKNLLPTARLLRVLCQIAPVFLIPGNHELRSGRWEEISQGFRSVGVIVLENERFDGEIKGTPLHILGLSEGLAVSRVDYLREFLGTMRHADRTAALSDLADCGGVRIVLSHFPELFAGIGRLSYRNFHFDLMLAGHAHGGQFRAGRFGVYAPGQGLFPRYTAGMHGWNPALVVSRGLGNDSPVPRVNNRPELVLVTLQ</sequence>
<evidence type="ECO:0000256" key="1">
    <source>
        <dbReference type="ARBA" id="ARBA00022723"/>
    </source>
</evidence>
<reference evidence="4 5" key="1">
    <citation type="submission" date="2020-08" db="EMBL/GenBank/DDBJ databases">
        <title>Genome public.</title>
        <authorList>
            <person name="Liu C."/>
            <person name="Sun Q."/>
        </authorList>
    </citation>
    <scope>NUCLEOTIDE SEQUENCE [LARGE SCALE GENOMIC DNA]</scope>
    <source>
        <strain evidence="4 5">BX1</strain>
    </source>
</reference>
<gene>
    <name evidence="4" type="ORF">H8717_10250</name>
</gene>
<name>A0ABR7NKD9_9FIRM</name>
<comment type="caution">
    <text evidence="4">The sequence shown here is derived from an EMBL/GenBank/DDBJ whole genome shotgun (WGS) entry which is preliminary data.</text>
</comment>
<accession>A0ABR7NKD9</accession>
<dbReference type="PANTHER" id="PTHR31302">
    <property type="entry name" value="TRANSMEMBRANE PROTEIN WITH METALLOPHOSPHOESTERASE DOMAIN-RELATED"/>
    <property type="match status" value="1"/>
</dbReference>
<dbReference type="PANTHER" id="PTHR31302:SF31">
    <property type="entry name" value="PHOSPHODIESTERASE YAEI"/>
    <property type="match status" value="1"/>
</dbReference>